<dbReference type="SUPFAM" id="SSF56059">
    <property type="entry name" value="Glutathione synthetase ATP-binding domain-like"/>
    <property type="match status" value="1"/>
</dbReference>
<dbReference type="PROSITE" id="PS50975">
    <property type="entry name" value="ATP_GRASP"/>
    <property type="match status" value="1"/>
</dbReference>
<evidence type="ECO:0000259" key="2">
    <source>
        <dbReference type="PROSITE" id="PS50975"/>
    </source>
</evidence>
<keyword evidence="1" id="KW-0547">Nucleotide-binding</keyword>
<proteinExistence type="predicted"/>
<dbReference type="Proteomes" id="UP000012019">
    <property type="component" value="Unassembled WGS sequence"/>
</dbReference>
<evidence type="ECO:0000256" key="1">
    <source>
        <dbReference type="PROSITE-ProRule" id="PRU00409"/>
    </source>
</evidence>
<dbReference type="InterPro" id="IPR011761">
    <property type="entry name" value="ATP-grasp"/>
</dbReference>
<dbReference type="GO" id="GO:0046872">
    <property type="term" value="F:metal ion binding"/>
    <property type="evidence" value="ECO:0007669"/>
    <property type="project" value="InterPro"/>
</dbReference>
<name>M7NV68_9GAMM</name>
<dbReference type="eggNOG" id="COG2232">
    <property type="taxonomic scope" value="Bacteria"/>
</dbReference>
<dbReference type="STRING" id="1286106.MPL1_09270"/>
<evidence type="ECO:0000313" key="4">
    <source>
        <dbReference type="Proteomes" id="UP000012019"/>
    </source>
</evidence>
<dbReference type="Pfam" id="PF02655">
    <property type="entry name" value="ATP-grasp_3"/>
    <property type="match status" value="1"/>
</dbReference>
<protein>
    <submittedName>
        <fullName evidence="3">ATP-grasp domain-containing protein</fullName>
    </submittedName>
</protein>
<dbReference type="GO" id="GO:0005524">
    <property type="term" value="F:ATP binding"/>
    <property type="evidence" value="ECO:0007669"/>
    <property type="project" value="UniProtKB-UniRule"/>
</dbReference>
<keyword evidence="4" id="KW-1185">Reference proteome</keyword>
<dbReference type="OrthoDB" id="5572734at2"/>
<reference evidence="3 4" key="1">
    <citation type="journal article" date="2013" name="Genome Announc.">
        <title>Draft Genome Sequence of Methylophaga lonarensis MPLT, a Haloalkaliphilic (Non-Methane-Utilizing) Methylotroph.</title>
        <authorList>
            <person name="Shetty S.A."/>
            <person name="Marathe N.P."/>
            <person name="Munot H."/>
            <person name="Antony C.P."/>
            <person name="Dhotre D.P."/>
            <person name="Murrell J.C."/>
            <person name="Shouche Y.S."/>
        </authorList>
    </citation>
    <scope>NUCLEOTIDE SEQUENCE [LARGE SCALE GENOMIC DNA]</scope>
    <source>
        <strain evidence="3 4">MPL</strain>
    </source>
</reference>
<dbReference type="RefSeq" id="WP_009726824.1">
    <property type="nucleotide sequence ID" value="NZ_APHR01000048.1"/>
</dbReference>
<dbReference type="AlphaFoldDB" id="M7NV68"/>
<comment type="caution">
    <text evidence="3">The sequence shown here is derived from an EMBL/GenBank/DDBJ whole genome shotgun (WGS) entry which is preliminary data.</text>
</comment>
<evidence type="ECO:0000313" key="3">
    <source>
        <dbReference type="EMBL" id="EMR12658.1"/>
    </source>
</evidence>
<dbReference type="PATRIC" id="fig|1286106.3.peg.1861"/>
<dbReference type="EMBL" id="APHR01000048">
    <property type="protein sequence ID" value="EMR12658.1"/>
    <property type="molecule type" value="Genomic_DNA"/>
</dbReference>
<gene>
    <name evidence="3" type="ORF">MPL1_09270</name>
</gene>
<sequence>MLQQSERPAASTLLIIIAQSARFLIQSAARHGYRVRAADCFADSDSVQHCERFIRLEPITTVSPQQLHETIELLAEGQTAYLIIGTGIEYLYPALTDLPEHIHSTANSAEVCSQVCQPMPWFTLLDSLQLPHPEVTYQPQSTGQWLLKDAAGWGGSHISAEQSISDKSHYLQRHVHGISYSALFVIDAQYQPRLLMFNRQICVDADNGDFRLQTLYNHPELATHQQQAVMDAIMQIQQRLNLRGLNSLDFMVSDTGQLLLLELNPRPSASCQLLPETVDWLHWQIAAPQNLPDIKMSYRLLYHFFAEQMLTIPHDLNWPADFCDLPAPGTIHAEGDPVCSLCIEAPDTIQRFERLEQQCEFFRKKVALRLKNLT</sequence>
<accession>M7NV68</accession>
<feature type="domain" description="ATP-grasp" evidence="2">
    <location>
        <begin position="226"/>
        <end position="300"/>
    </location>
</feature>
<organism evidence="3 4">
    <name type="scientific">Methylophaga lonarensis MPL</name>
    <dbReference type="NCBI Taxonomy" id="1286106"/>
    <lineage>
        <taxon>Bacteria</taxon>
        <taxon>Pseudomonadati</taxon>
        <taxon>Pseudomonadota</taxon>
        <taxon>Gammaproteobacteria</taxon>
        <taxon>Thiotrichales</taxon>
        <taxon>Piscirickettsiaceae</taxon>
        <taxon>Methylophaga</taxon>
    </lineage>
</organism>
<keyword evidence="1" id="KW-0067">ATP-binding</keyword>
<dbReference type="InterPro" id="IPR003806">
    <property type="entry name" value="ATP-grasp_PylC-type"/>
</dbReference>
<dbReference type="Gene3D" id="3.30.470.20">
    <property type="entry name" value="ATP-grasp fold, B domain"/>
    <property type="match status" value="1"/>
</dbReference>